<dbReference type="CDD" id="cd10320">
    <property type="entry name" value="RGL4_N"/>
    <property type="match status" value="1"/>
</dbReference>
<keyword evidence="5" id="KW-0964">Secreted</keyword>
<dbReference type="InterPro" id="IPR029411">
    <property type="entry name" value="RG-lyase_III"/>
</dbReference>
<keyword evidence="9" id="KW-0624">Polysaccharide degradation</keyword>
<name>A0ABR2IUE6_9PEZI</name>
<organism evidence="13 14">
    <name type="scientific">Apiospora arundinis</name>
    <dbReference type="NCBI Taxonomy" id="335852"/>
    <lineage>
        <taxon>Eukaryota</taxon>
        <taxon>Fungi</taxon>
        <taxon>Dikarya</taxon>
        <taxon>Ascomycota</taxon>
        <taxon>Pezizomycotina</taxon>
        <taxon>Sordariomycetes</taxon>
        <taxon>Xylariomycetidae</taxon>
        <taxon>Amphisphaeriales</taxon>
        <taxon>Apiosporaceae</taxon>
        <taxon>Apiospora</taxon>
    </lineage>
</organism>
<evidence type="ECO:0000256" key="9">
    <source>
        <dbReference type="ARBA" id="ARBA00023326"/>
    </source>
</evidence>
<evidence type="ECO:0000256" key="6">
    <source>
        <dbReference type="ARBA" id="ARBA00022729"/>
    </source>
</evidence>
<feature type="domain" description="Rhamnogalacturonan lyase" evidence="11">
    <location>
        <begin position="421"/>
        <end position="582"/>
    </location>
</feature>
<sequence>MRSISLGLIGVVTCLPLVSAIRAPFLKQVGNATWTFGNDLWNVTQEGIYATKVYFNGTELVGSASGHYMGYDGENNFIWTSATITSRGEDYIDVSFACKEGELHWVIFEGLAGAYQYFVNRNLPNISILRTLWRLDPKLFLNGRTYLRDQPLPDFSLYQNATKVQDETWQLANGTFITKYDFSDYVRERDFYGIHGPGFGSWYIHPRTDYYNSDHLSQTLTVHRESATGDSVQLNVVQDTSHFRVGEKVAQPHGKIWGPWLWYLVSGPLLTICRTLSRPVLENKGNAEDAERQAKEELSKWPYDWLKDPAYQSRGKVAGVLRLSDGRPASGAAVFLGDTDTARRPSVQGREYYYTTYADHDGRFSITDVRSGTYGLYAWSNGGSLAHVYTNFSKSDVKIVTGTTTDLDTLKWRVPDQGKRLFSIGEFDKKALGFSNGGPPYQHGVSDQSPANLTFTVGKSRTSDWYYAQALVGTWAVVFDLDHQALARRGNGSSATLSLSFAGYSQSAAMDVTINGQLLGSLNKDAFASDPSLYRSGKTSGEWRFVQYRIPSDALNRDANRLGFTVTRYTQWRGFMWDSIVLEWS</sequence>
<dbReference type="Gene3D" id="2.60.40.1120">
    <property type="entry name" value="Carboxypeptidase-like, regulatory domain"/>
    <property type="match status" value="1"/>
</dbReference>
<evidence type="ECO:0000313" key="13">
    <source>
        <dbReference type="EMBL" id="KAK8868457.1"/>
    </source>
</evidence>
<keyword evidence="8" id="KW-0119">Carbohydrate metabolism</keyword>
<evidence type="ECO:0000256" key="3">
    <source>
        <dbReference type="ARBA" id="ARBA00010418"/>
    </source>
</evidence>
<dbReference type="SUPFAM" id="SSF49452">
    <property type="entry name" value="Starch-binding domain-like"/>
    <property type="match status" value="1"/>
</dbReference>
<dbReference type="Gene3D" id="2.70.98.10">
    <property type="match status" value="1"/>
</dbReference>
<evidence type="ECO:0000256" key="7">
    <source>
        <dbReference type="ARBA" id="ARBA00023239"/>
    </source>
</evidence>
<dbReference type="EMBL" id="JAPCWZ010000004">
    <property type="protein sequence ID" value="KAK8868457.1"/>
    <property type="molecule type" value="Genomic_DNA"/>
</dbReference>
<comment type="subcellular location">
    <subcellularLocation>
        <location evidence="2">Secreted</location>
    </subcellularLocation>
</comment>
<keyword evidence="14" id="KW-1185">Reference proteome</keyword>
<evidence type="ECO:0000256" key="10">
    <source>
        <dbReference type="SAM" id="SignalP"/>
    </source>
</evidence>
<dbReference type="InterPro" id="IPR051850">
    <property type="entry name" value="Polysacch_Lyase_4"/>
</dbReference>
<dbReference type="SUPFAM" id="SSF74650">
    <property type="entry name" value="Galactose mutarotase-like"/>
    <property type="match status" value="1"/>
</dbReference>
<evidence type="ECO:0000259" key="12">
    <source>
        <dbReference type="Pfam" id="PF14686"/>
    </source>
</evidence>
<dbReference type="EC" id="4.2.2.23" evidence="4"/>
<feature type="signal peptide" evidence="10">
    <location>
        <begin position="1"/>
        <end position="20"/>
    </location>
</feature>
<comment type="similarity">
    <text evidence="3">Belongs to the polysaccharide lyase 4 family.</text>
</comment>
<dbReference type="InterPro" id="IPR029413">
    <property type="entry name" value="RG-lyase_II"/>
</dbReference>
<protein>
    <recommendedName>
        <fullName evidence="4">rhamnogalacturonan endolyase</fullName>
        <ecNumber evidence="4">4.2.2.23</ecNumber>
    </recommendedName>
</protein>
<dbReference type="SUPFAM" id="SSF49785">
    <property type="entry name" value="Galactose-binding domain-like"/>
    <property type="match status" value="1"/>
</dbReference>
<keyword evidence="7 13" id="KW-0456">Lyase</keyword>
<dbReference type="Pfam" id="PF14686">
    <property type="entry name" value="fn3_3"/>
    <property type="match status" value="1"/>
</dbReference>
<evidence type="ECO:0000256" key="2">
    <source>
        <dbReference type="ARBA" id="ARBA00004613"/>
    </source>
</evidence>
<dbReference type="InterPro" id="IPR014718">
    <property type="entry name" value="GH-type_carb-bd"/>
</dbReference>
<comment type="catalytic activity">
    <reaction evidence="1">
        <text>Endotype eliminative cleavage of L-alpha-rhamnopyranosyl-(1-&gt;4)-alpha-D-galactopyranosyluronic acid bonds of rhamnogalacturonan I domains in ramified hairy regions of pectin leaving L-rhamnopyranose at the reducing end and 4-deoxy-4,5-unsaturated D-galactopyranosyluronic acid at the non-reducing end.</text>
        <dbReference type="EC" id="4.2.2.23"/>
    </reaction>
</comment>
<comment type="caution">
    <text evidence="13">The sequence shown here is derived from an EMBL/GenBank/DDBJ whole genome shotgun (WGS) entry which is preliminary data.</text>
</comment>
<gene>
    <name evidence="13" type="ORF">PGQ11_007035</name>
</gene>
<feature type="domain" description="Rhamnogalacturonan lyase" evidence="12">
    <location>
        <begin position="325"/>
        <end position="407"/>
    </location>
</feature>
<keyword evidence="6 10" id="KW-0732">Signal</keyword>
<evidence type="ECO:0000313" key="14">
    <source>
        <dbReference type="Proteomes" id="UP001390339"/>
    </source>
</evidence>
<dbReference type="GO" id="GO:0016829">
    <property type="term" value="F:lyase activity"/>
    <property type="evidence" value="ECO:0007669"/>
    <property type="project" value="UniProtKB-KW"/>
</dbReference>
<dbReference type="InterPro" id="IPR013784">
    <property type="entry name" value="Carb-bd-like_fold"/>
</dbReference>
<dbReference type="InterPro" id="IPR011013">
    <property type="entry name" value="Gal_mutarotase_sf_dom"/>
</dbReference>
<proteinExistence type="inferred from homology"/>
<dbReference type="Pfam" id="PF14683">
    <property type="entry name" value="CBM-like"/>
    <property type="match status" value="1"/>
</dbReference>
<dbReference type="Proteomes" id="UP001390339">
    <property type="component" value="Unassembled WGS sequence"/>
</dbReference>
<dbReference type="CDD" id="cd10316">
    <property type="entry name" value="RGL4_M"/>
    <property type="match status" value="1"/>
</dbReference>
<evidence type="ECO:0000259" key="11">
    <source>
        <dbReference type="Pfam" id="PF14683"/>
    </source>
</evidence>
<feature type="chain" id="PRO_5047443066" description="rhamnogalacturonan endolyase" evidence="10">
    <location>
        <begin position="21"/>
        <end position="585"/>
    </location>
</feature>
<evidence type="ECO:0000256" key="1">
    <source>
        <dbReference type="ARBA" id="ARBA00001324"/>
    </source>
</evidence>
<evidence type="ECO:0000256" key="5">
    <source>
        <dbReference type="ARBA" id="ARBA00022525"/>
    </source>
</evidence>
<dbReference type="PANTHER" id="PTHR32018:SF1">
    <property type="entry name" value="RHAMNOGALACTURONAN ENDOLYASE"/>
    <property type="match status" value="1"/>
</dbReference>
<dbReference type="InterPro" id="IPR008979">
    <property type="entry name" value="Galactose-bd-like_sf"/>
</dbReference>
<evidence type="ECO:0000256" key="8">
    <source>
        <dbReference type="ARBA" id="ARBA00023277"/>
    </source>
</evidence>
<dbReference type="PANTHER" id="PTHR32018">
    <property type="entry name" value="RHAMNOGALACTURONATE LYASE FAMILY PROTEIN"/>
    <property type="match status" value="1"/>
</dbReference>
<evidence type="ECO:0000256" key="4">
    <source>
        <dbReference type="ARBA" id="ARBA00012437"/>
    </source>
</evidence>
<reference evidence="13 14" key="1">
    <citation type="journal article" date="2024" name="IMA Fungus">
        <title>Apiospora arundinis, a panoply of carbohydrate-active enzymes and secondary metabolites.</title>
        <authorList>
            <person name="Sorensen T."/>
            <person name="Petersen C."/>
            <person name="Muurmann A.T."/>
            <person name="Christiansen J.V."/>
            <person name="Brundto M.L."/>
            <person name="Overgaard C.K."/>
            <person name="Boysen A.T."/>
            <person name="Wollenberg R.D."/>
            <person name="Larsen T.O."/>
            <person name="Sorensen J.L."/>
            <person name="Nielsen K.L."/>
            <person name="Sondergaard T.E."/>
        </authorList>
    </citation>
    <scope>NUCLEOTIDE SEQUENCE [LARGE SCALE GENOMIC DNA]</scope>
    <source>
        <strain evidence="13 14">AAU 773</strain>
    </source>
</reference>
<accession>A0ABR2IUE6</accession>
<dbReference type="Gene3D" id="2.60.120.260">
    <property type="entry name" value="Galactose-binding domain-like"/>
    <property type="match status" value="1"/>
</dbReference>